<dbReference type="InterPro" id="IPR009057">
    <property type="entry name" value="Homeodomain-like_sf"/>
</dbReference>
<dbReference type="PANTHER" id="PTHR43280:SF32">
    <property type="entry name" value="TRANSCRIPTIONAL REGULATORY PROTEIN"/>
    <property type="match status" value="1"/>
</dbReference>
<dbReference type="AlphaFoldDB" id="A0AAE3R1L4"/>
<name>A0AAE3R1L4_9BACT</name>
<accession>A0AAE3R1L4</accession>
<dbReference type="InterPro" id="IPR018060">
    <property type="entry name" value="HTH_AraC"/>
</dbReference>
<proteinExistence type="predicted"/>
<evidence type="ECO:0000313" key="6">
    <source>
        <dbReference type="Proteomes" id="UP001232063"/>
    </source>
</evidence>
<dbReference type="GO" id="GO:0043565">
    <property type="term" value="F:sequence-specific DNA binding"/>
    <property type="evidence" value="ECO:0007669"/>
    <property type="project" value="InterPro"/>
</dbReference>
<dbReference type="PROSITE" id="PS01124">
    <property type="entry name" value="HTH_ARAC_FAMILY_2"/>
    <property type="match status" value="1"/>
</dbReference>
<keyword evidence="2" id="KW-0238">DNA-binding</keyword>
<dbReference type="SUPFAM" id="SSF51215">
    <property type="entry name" value="Regulatory protein AraC"/>
    <property type="match status" value="1"/>
</dbReference>
<evidence type="ECO:0000259" key="4">
    <source>
        <dbReference type="PROSITE" id="PS01124"/>
    </source>
</evidence>
<dbReference type="GO" id="GO:0003700">
    <property type="term" value="F:DNA-binding transcription factor activity"/>
    <property type="evidence" value="ECO:0007669"/>
    <property type="project" value="InterPro"/>
</dbReference>
<gene>
    <name evidence="5" type="ORF">QNI22_03335</name>
</gene>
<evidence type="ECO:0000256" key="2">
    <source>
        <dbReference type="ARBA" id="ARBA00023125"/>
    </source>
</evidence>
<dbReference type="Gene3D" id="1.10.10.60">
    <property type="entry name" value="Homeodomain-like"/>
    <property type="match status" value="1"/>
</dbReference>
<dbReference type="InterPro" id="IPR037923">
    <property type="entry name" value="HTH-like"/>
</dbReference>
<sequence>MQDIGPLLTLYKQNHRLPILLISPTFGHLSPEIANQYGLTHRKNHYFFFFMIEGFTKHGVDLQQFEIKNNQLLFILPHQIHQLPSGQKGTDYFKLGFDESCLSLLPKHYPFLINPLNNQKIHLTPSAAARLKSIFELLRELLREMDTDPELILAHLNSLLTEINTAYFATDKRPVDEKLSKYISFKLYVENNLTDHTPIQNIAEELTLNTNSLYTIVKHYSGLSPKEFITNRLILEAKRRLYYSESHSIKELAYDLGFNDPEYFSRLFKKVTGKTINIFVQDLSGY</sequence>
<keyword evidence="1" id="KW-0805">Transcription regulation</keyword>
<protein>
    <submittedName>
        <fullName evidence="5">Helix-turn-helix domain-containing protein</fullName>
    </submittedName>
</protein>
<dbReference type="SUPFAM" id="SSF46689">
    <property type="entry name" value="Homeodomain-like"/>
    <property type="match status" value="1"/>
</dbReference>
<comment type="caution">
    <text evidence="5">The sequence shown here is derived from an EMBL/GenBank/DDBJ whole genome shotgun (WGS) entry which is preliminary data.</text>
</comment>
<evidence type="ECO:0000256" key="3">
    <source>
        <dbReference type="ARBA" id="ARBA00023163"/>
    </source>
</evidence>
<keyword evidence="6" id="KW-1185">Reference proteome</keyword>
<keyword evidence="3" id="KW-0804">Transcription</keyword>
<dbReference type="EMBL" id="JASJOU010000001">
    <property type="protein sequence ID" value="MDJ1499659.1"/>
    <property type="molecule type" value="Genomic_DNA"/>
</dbReference>
<dbReference type="Proteomes" id="UP001232063">
    <property type="component" value="Unassembled WGS sequence"/>
</dbReference>
<evidence type="ECO:0000313" key="5">
    <source>
        <dbReference type="EMBL" id="MDJ1499659.1"/>
    </source>
</evidence>
<feature type="domain" description="HTH araC/xylS-type" evidence="4">
    <location>
        <begin position="183"/>
        <end position="282"/>
    </location>
</feature>
<evidence type="ECO:0000256" key="1">
    <source>
        <dbReference type="ARBA" id="ARBA00023015"/>
    </source>
</evidence>
<dbReference type="PANTHER" id="PTHR43280">
    <property type="entry name" value="ARAC-FAMILY TRANSCRIPTIONAL REGULATOR"/>
    <property type="match status" value="1"/>
</dbReference>
<dbReference type="Pfam" id="PF12833">
    <property type="entry name" value="HTH_18"/>
    <property type="match status" value="1"/>
</dbReference>
<dbReference type="SMART" id="SM00342">
    <property type="entry name" value="HTH_ARAC"/>
    <property type="match status" value="1"/>
</dbReference>
<dbReference type="RefSeq" id="WP_314509200.1">
    <property type="nucleotide sequence ID" value="NZ_JASJOU010000001.1"/>
</dbReference>
<organism evidence="5 6">
    <name type="scientific">Xanthocytophaga agilis</name>
    <dbReference type="NCBI Taxonomy" id="3048010"/>
    <lineage>
        <taxon>Bacteria</taxon>
        <taxon>Pseudomonadati</taxon>
        <taxon>Bacteroidota</taxon>
        <taxon>Cytophagia</taxon>
        <taxon>Cytophagales</taxon>
        <taxon>Rhodocytophagaceae</taxon>
        <taxon>Xanthocytophaga</taxon>
    </lineage>
</organism>
<reference evidence="5" key="1">
    <citation type="submission" date="2023-05" db="EMBL/GenBank/DDBJ databases">
        <authorList>
            <person name="Zhang X."/>
        </authorList>
    </citation>
    <scope>NUCLEOTIDE SEQUENCE</scope>
    <source>
        <strain evidence="5">BD1B2-1</strain>
    </source>
</reference>